<protein>
    <submittedName>
        <fullName evidence="2">Uncharacterized protein LOC110984005</fullName>
    </submittedName>
</protein>
<gene>
    <name evidence="2" type="primary">LOC110984005</name>
</gene>
<keyword evidence="1" id="KW-1185">Reference proteome</keyword>
<dbReference type="AlphaFoldDB" id="A0A8B7Z3D9"/>
<name>A0A8B7Z3D9_ACAPL</name>
<dbReference type="KEGG" id="aplc:110984005"/>
<dbReference type="Proteomes" id="UP000694845">
    <property type="component" value="Unplaced"/>
</dbReference>
<accession>A0A8B7Z3D9</accession>
<dbReference type="RefSeq" id="XP_022099467.1">
    <property type="nucleotide sequence ID" value="XM_022243775.1"/>
</dbReference>
<proteinExistence type="predicted"/>
<dbReference type="GeneID" id="110984005"/>
<evidence type="ECO:0000313" key="1">
    <source>
        <dbReference type="Proteomes" id="UP000694845"/>
    </source>
</evidence>
<evidence type="ECO:0000313" key="2">
    <source>
        <dbReference type="RefSeq" id="XP_022099467.1"/>
    </source>
</evidence>
<dbReference type="OMA" id="DRESHNA"/>
<sequence length="143" mass="16496">MTHAYSCTRNETTGHAPFYLMFGCHLNLPINLMFGFAPDNQKDSLSYDKFVDNLREHLRSSYRAAQNIIDRPRVKQKQLYDRESHNAPPIPGDHVLVLRKHITGTQKLADRWEPQPYVVVSKHGNLPVYIVASQETGKERTLH</sequence>
<organism evidence="1 2">
    <name type="scientific">Acanthaster planci</name>
    <name type="common">Crown-of-thorns starfish</name>
    <dbReference type="NCBI Taxonomy" id="133434"/>
    <lineage>
        <taxon>Eukaryota</taxon>
        <taxon>Metazoa</taxon>
        <taxon>Echinodermata</taxon>
        <taxon>Eleutherozoa</taxon>
        <taxon>Asterozoa</taxon>
        <taxon>Asteroidea</taxon>
        <taxon>Valvatacea</taxon>
        <taxon>Valvatida</taxon>
        <taxon>Acanthasteridae</taxon>
        <taxon>Acanthaster</taxon>
    </lineage>
</organism>
<dbReference type="OrthoDB" id="441285at2759"/>
<reference evidence="2" key="1">
    <citation type="submission" date="2025-08" db="UniProtKB">
        <authorList>
            <consortium name="RefSeq"/>
        </authorList>
    </citation>
    <scope>IDENTIFICATION</scope>
</reference>